<dbReference type="Pfam" id="PF12833">
    <property type="entry name" value="HTH_18"/>
    <property type="match status" value="1"/>
</dbReference>
<dbReference type="InterPro" id="IPR029062">
    <property type="entry name" value="Class_I_gatase-like"/>
</dbReference>
<dbReference type="InterPro" id="IPR002818">
    <property type="entry name" value="DJ-1/PfpI"/>
</dbReference>
<sequence>MKIVAVLALDEVVGFELAVPGQVFGAANLLAAVPTYEVRIVAPGRRARTDSLFGAVDLRTDWDLDALTEAHTIVVPGRAPTHADPPLRVLDALRAAHARGARIASVCTGAFILAAAGLLDGRRATTHWEHADTLAQRYPQVDVDPAVLYVEDGTVCTSAGVAAGLDLCLQLVRRDLGAAAATDTARHTVMPPQRQGGQAQFIAHPAPADTDILLGDTLQWMNANLHRPLTLADIADHASLSVRSLNRHFRSHCGTTPLQWLLNARVRYARELLETTDTTVEIVARHAGFANATAMRPHFVRQTGVPPLSYRASFRAAHPPAPTSAPEPPITAEPTWTRRASPPGKR</sequence>
<dbReference type="RefSeq" id="WP_215917205.1">
    <property type="nucleotide sequence ID" value="NZ_JAHKNI010000003.1"/>
</dbReference>
<dbReference type="SMART" id="SM00342">
    <property type="entry name" value="HTH_ARAC"/>
    <property type="match status" value="1"/>
</dbReference>
<name>A0ABS6AWS7_9NOCA</name>
<feature type="compositionally biased region" description="Pro residues" evidence="3">
    <location>
        <begin position="319"/>
        <end position="331"/>
    </location>
</feature>
<gene>
    <name evidence="5" type="ORF">KO481_12525</name>
</gene>
<reference evidence="5 6" key="1">
    <citation type="submission" date="2021-06" db="EMBL/GenBank/DDBJ databases">
        <title>Actinomycetes sequencing.</title>
        <authorList>
            <person name="Shan Q."/>
        </authorList>
    </citation>
    <scope>NUCLEOTIDE SEQUENCE [LARGE SCALE GENOMIC DNA]</scope>
    <source>
        <strain evidence="5 6">NEAU-G5</strain>
    </source>
</reference>
<dbReference type="Proteomes" id="UP000733379">
    <property type="component" value="Unassembled WGS sequence"/>
</dbReference>
<evidence type="ECO:0000256" key="2">
    <source>
        <dbReference type="ARBA" id="ARBA00023163"/>
    </source>
</evidence>
<feature type="domain" description="HTH araC/xylS-type" evidence="4">
    <location>
        <begin position="215"/>
        <end position="313"/>
    </location>
</feature>
<dbReference type="InterPro" id="IPR052158">
    <property type="entry name" value="INH-QAR"/>
</dbReference>
<dbReference type="PANTHER" id="PTHR43130">
    <property type="entry name" value="ARAC-FAMILY TRANSCRIPTIONAL REGULATOR"/>
    <property type="match status" value="1"/>
</dbReference>
<evidence type="ECO:0000256" key="3">
    <source>
        <dbReference type="SAM" id="MobiDB-lite"/>
    </source>
</evidence>
<evidence type="ECO:0000313" key="6">
    <source>
        <dbReference type="Proteomes" id="UP000733379"/>
    </source>
</evidence>
<dbReference type="SUPFAM" id="SSF46689">
    <property type="entry name" value="Homeodomain-like"/>
    <property type="match status" value="2"/>
</dbReference>
<organism evidence="5 6">
    <name type="scientific">Nocardia albiluteola</name>
    <dbReference type="NCBI Taxonomy" id="2842303"/>
    <lineage>
        <taxon>Bacteria</taxon>
        <taxon>Bacillati</taxon>
        <taxon>Actinomycetota</taxon>
        <taxon>Actinomycetes</taxon>
        <taxon>Mycobacteriales</taxon>
        <taxon>Nocardiaceae</taxon>
        <taxon>Nocardia</taxon>
    </lineage>
</organism>
<proteinExistence type="predicted"/>
<dbReference type="Gene3D" id="1.10.10.60">
    <property type="entry name" value="Homeodomain-like"/>
    <property type="match status" value="1"/>
</dbReference>
<dbReference type="SUPFAM" id="SSF52317">
    <property type="entry name" value="Class I glutamine amidotransferase-like"/>
    <property type="match status" value="1"/>
</dbReference>
<feature type="region of interest" description="Disordered" evidence="3">
    <location>
        <begin position="315"/>
        <end position="346"/>
    </location>
</feature>
<dbReference type="InterPro" id="IPR009057">
    <property type="entry name" value="Homeodomain-like_sf"/>
</dbReference>
<dbReference type="Pfam" id="PF01965">
    <property type="entry name" value="DJ-1_PfpI"/>
    <property type="match status" value="1"/>
</dbReference>
<keyword evidence="2" id="KW-0804">Transcription</keyword>
<comment type="caution">
    <text evidence="5">The sequence shown here is derived from an EMBL/GenBank/DDBJ whole genome shotgun (WGS) entry which is preliminary data.</text>
</comment>
<protein>
    <submittedName>
        <fullName evidence="5">DJ-1/PfpI family protein</fullName>
    </submittedName>
</protein>
<dbReference type="Gene3D" id="3.40.50.880">
    <property type="match status" value="1"/>
</dbReference>
<dbReference type="InterPro" id="IPR018060">
    <property type="entry name" value="HTH_AraC"/>
</dbReference>
<accession>A0ABS6AWS7</accession>
<evidence type="ECO:0000259" key="4">
    <source>
        <dbReference type="PROSITE" id="PS01124"/>
    </source>
</evidence>
<dbReference type="PROSITE" id="PS01124">
    <property type="entry name" value="HTH_ARAC_FAMILY_2"/>
    <property type="match status" value="1"/>
</dbReference>
<keyword evidence="1" id="KW-0805">Transcription regulation</keyword>
<dbReference type="EMBL" id="JAHKNI010000003">
    <property type="protein sequence ID" value="MBU3062348.1"/>
    <property type="molecule type" value="Genomic_DNA"/>
</dbReference>
<evidence type="ECO:0000256" key="1">
    <source>
        <dbReference type="ARBA" id="ARBA00023015"/>
    </source>
</evidence>
<keyword evidence="6" id="KW-1185">Reference proteome</keyword>
<dbReference type="CDD" id="cd03137">
    <property type="entry name" value="GATase1_AraC_1"/>
    <property type="match status" value="1"/>
</dbReference>
<dbReference type="PANTHER" id="PTHR43130:SF3">
    <property type="entry name" value="HTH-TYPE TRANSCRIPTIONAL REGULATOR RV1931C"/>
    <property type="match status" value="1"/>
</dbReference>
<evidence type="ECO:0000313" key="5">
    <source>
        <dbReference type="EMBL" id="MBU3062348.1"/>
    </source>
</evidence>